<proteinExistence type="predicted"/>
<dbReference type="InterPro" id="IPR012074">
    <property type="entry name" value="GAF_ANTAR"/>
</dbReference>
<accession>A0ABT5SYY5</accession>
<protein>
    <submittedName>
        <fullName evidence="6">GAF and ANTAR domain-containing protein</fullName>
    </submittedName>
</protein>
<gene>
    <name evidence="6" type="ORF">PGB27_22220</name>
</gene>
<dbReference type="Gene3D" id="3.30.450.40">
    <property type="match status" value="1"/>
</dbReference>
<dbReference type="InterPro" id="IPR029016">
    <property type="entry name" value="GAF-like_dom_sf"/>
</dbReference>
<dbReference type="InterPro" id="IPR005561">
    <property type="entry name" value="ANTAR"/>
</dbReference>
<dbReference type="SUPFAM" id="SSF55781">
    <property type="entry name" value="GAF domain-like"/>
    <property type="match status" value="1"/>
</dbReference>
<dbReference type="Gene3D" id="1.10.10.10">
    <property type="entry name" value="Winged helix-like DNA-binding domain superfamily/Winged helix DNA-binding domain"/>
    <property type="match status" value="1"/>
</dbReference>
<dbReference type="InterPro" id="IPR036388">
    <property type="entry name" value="WH-like_DNA-bd_sf"/>
</dbReference>
<dbReference type="InterPro" id="IPR003018">
    <property type="entry name" value="GAF"/>
</dbReference>
<dbReference type="SMART" id="SM01012">
    <property type="entry name" value="ANTAR"/>
    <property type="match status" value="1"/>
</dbReference>
<dbReference type="SUPFAM" id="SSF52172">
    <property type="entry name" value="CheY-like"/>
    <property type="match status" value="1"/>
</dbReference>
<keyword evidence="2" id="KW-0418">Kinase</keyword>
<evidence type="ECO:0000256" key="3">
    <source>
        <dbReference type="ARBA" id="ARBA00023015"/>
    </source>
</evidence>
<evidence type="ECO:0000256" key="1">
    <source>
        <dbReference type="ARBA" id="ARBA00022679"/>
    </source>
</evidence>
<dbReference type="RefSeq" id="WP_274202599.1">
    <property type="nucleotide sequence ID" value="NZ_JAQZAO010000010.1"/>
</dbReference>
<name>A0ABT5SYY5_9PSEU</name>
<dbReference type="PROSITE" id="PS50921">
    <property type="entry name" value="ANTAR"/>
    <property type="match status" value="1"/>
</dbReference>
<sequence length="248" mass="26508">MKPERNDEIGPALRAAALDLMDQQNFRDHDRLLSNVVSAAVETIPGADAGGISMVGRGHLDSVAPSTGGTTELDRLQSTLHEGPCISAIEKPAADGLVVADDLSDDGDGQRWPRFAPQAVEQGYRAMVGVQLSRRPEQQAALNLYGCRPGVFDEHAQMTAALFGAQAAMLVYGAEQARALSAGIDSREVIAQARGILIERHGVSGDEAFQMLVTSSQRTTIELVDVAAWVVAEAERGQNRDDRPADDH</sequence>
<keyword evidence="7" id="KW-1185">Reference proteome</keyword>
<keyword evidence="3" id="KW-0805">Transcription regulation</keyword>
<evidence type="ECO:0000313" key="6">
    <source>
        <dbReference type="EMBL" id="MDD7968070.1"/>
    </source>
</evidence>
<feature type="domain" description="ANTAR" evidence="5">
    <location>
        <begin position="170"/>
        <end position="231"/>
    </location>
</feature>
<keyword evidence="4" id="KW-0804">Transcription</keyword>
<dbReference type="PIRSF" id="PIRSF036625">
    <property type="entry name" value="GAF_ANTAR"/>
    <property type="match status" value="1"/>
</dbReference>
<keyword evidence="1" id="KW-0808">Transferase</keyword>
<evidence type="ECO:0000259" key="5">
    <source>
        <dbReference type="PROSITE" id="PS50921"/>
    </source>
</evidence>
<comment type="caution">
    <text evidence="6">The sequence shown here is derived from an EMBL/GenBank/DDBJ whole genome shotgun (WGS) entry which is preliminary data.</text>
</comment>
<dbReference type="InterPro" id="IPR011006">
    <property type="entry name" value="CheY-like_superfamily"/>
</dbReference>
<organism evidence="6 7">
    <name type="scientific">Actinomycetospora lemnae</name>
    <dbReference type="NCBI Taxonomy" id="3019891"/>
    <lineage>
        <taxon>Bacteria</taxon>
        <taxon>Bacillati</taxon>
        <taxon>Actinomycetota</taxon>
        <taxon>Actinomycetes</taxon>
        <taxon>Pseudonocardiales</taxon>
        <taxon>Pseudonocardiaceae</taxon>
        <taxon>Actinomycetospora</taxon>
    </lineage>
</organism>
<evidence type="ECO:0000256" key="2">
    <source>
        <dbReference type="ARBA" id="ARBA00022777"/>
    </source>
</evidence>
<dbReference type="Pfam" id="PF03861">
    <property type="entry name" value="ANTAR"/>
    <property type="match status" value="1"/>
</dbReference>
<dbReference type="EMBL" id="JAQZAO010000010">
    <property type="protein sequence ID" value="MDD7968070.1"/>
    <property type="molecule type" value="Genomic_DNA"/>
</dbReference>
<reference evidence="6 7" key="1">
    <citation type="submission" date="2023-02" db="EMBL/GenBank/DDBJ databases">
        <title>Genome sequencing required for Actinomycetospora new species description.</title>
        <authorList>
            <person name="Saimee Y."/>
            <person name="Duangmal K."/>
        </authorList>
    </citation>
    <scope>NUCLEOTIDE SEQUENCE [LARGE SCALE GENOMIC DNA]</scope>
    <source>
        <strain evidence="6 7">DW7H6</strain>
    </source>
</reference>
<dbReference type="Pfam" id="PF13185">
    <property type="entry name" value="GAF_2"/>
    <property type="match status" value="1"/>
</dbReference>
<dbReference type="Proteomes" id="UP001300763">
    <property type="component" value="Unassembled WGS sequence"/>
</dbReference>
<evidence type="ECO:0000256" key="4">
    <source>
        <dbReference type="ARBA" id="ARBA00023163"/>
    </source>
</evidence>
<evidence type="ECO:0000313" key="7">
    <source>
        <dbReference type="Proteomes" id="UP001300763"/>
    </source>
</evidence>